<organism evidence="1 2">
    <name type="scientific">Tetranychus urticae</name>
    <name type="common">Two-spotted spider mite</name>
    <dbReference type="NCBI Taxonomy" id="32264"/>
    <lineage>
        <taxon>Eukaryota</taxon>
        <taxon>Metazoa</taxon>
        <taxon>Ecdysozoa</taxon>
        <taxon>Arthropoda</taxon>
        <taxon>Chelicerata</taxon>
        <taxon>Arachnida</taxon>
        <taxon>Acari</taxon>
        <taxon>Acariformes</taxon>
        <taxon>Trombidiformes</taxon>
        <taxon>Prostigmata</taxon>
        <taxon>Eleutherengona</taxon>
        <taxon>Raphignathae</taxon>
        <taxon>Tetranychoidea</taxon>
        <taxon>Tetranychidae</taxon>
        <taxon>Tetranychus</taxon>
    </lineage>
</organism>
<reference evidence="2" key="1">
    <citation type="submission" date="2011-08" db="EMBL/GenBank/DDBJ databases">
        <authorList>
            <person name="Rombauts S."/>
        </authorList>
    </citation>
    <scope>NUCLEOTIDE SEQUENCE</scope>
    <source>
        <strain evidence="2">London</strain>
    </source>
</reference>
<keyword evidence="2" id="KW-1185">Reference proteome</keyword>
<dbReference type="Proteomes" id="UP000015104">
    <property type="component" value="Unassembled WGS sequence"/>
</dbReference>
<accession>T1KVZ5</accession>
<name>T1KVZ5_TETUR</name>
<sequence>MREVGWLELDKVAKRGESADASMYWKGQVFVWSEHFGLPIWLKLATRIDLIRLKVSRNLRTCASTRREFRQSFVRLSLQAT</sequence>
<dbReference type="HOGENOM" id="CLU_2576942_0_0_1"/>
<evidence type="ECO:0000313" key="1">
    <source>
        <dbReference type="EnsemblMetazoa" id="tetur23g02410.1"/>
    </source>
</evidence>
<dbReference type="EnsemblMetazoa" id="tetur23g02410.1">
    <property type="protein sequence ID" value="tetur23g02410.1"/>
    <property type="gene ID" value="tetur23g02410"/>
</dbReference>
<reference evidence="1" key="2">
    <citation type="submission" date="2015-06" db="UniProtKB">
        <authorList>
            <consortium name="EnsemblMetazoa"/>
        </authorList>
    </citation>
    <scope>IDENTIFICATION</scope>
</reference>
<dbReference type="AlphaFoldDB" id="T1KVZ5"/>
<proteinExistence type="predicted"/>
<protein>
    <submittedName>
        <fullName evidence="1">Uncharacterized protein</fullName>
    </submittedName>
</protein>
<dbReference type="EMBL" id="CAEY01000620">
    <property type="status" value="NOT_ANNOTATED_CDS"/>
    <property type="molecule type" value="Genomic_DNA"/>
</dbReference>
<evidence type="ECO:0000313" key="2">
    <source>
        <dbReference type="Proteomes" id="UP000015104"/>
    </source>
</evidence>